<dbReference type="InterPro" id="IPR013033">
    <property type="entry name" value="MinC"/>
</dbReference>
<comment type="subunit">
    <text evidence="6">Interacts with MinD and FtsZ.</text>
</comment>
<evidence type="ECO:0000259" key="9">
    <source>
        <dbReference type="Pfam" id="PF05209"/>
    </source>
</evidence>
<gene>
    <name evidence="10" type="ORF">XD66_1377</name>
</gene>
<reference evidence="11" key="1">
    <citation type="journal article" date="2015" name="MBio">
        <title>Genome-Resolved Metagenomic Analysis Reveals Roles for Candidate Phyla and Other Microbial Community Members in Biogeochemical Transformations in Oil Reservoirs.</title>
        <authorList>
            <person name="Hu P."/>
            <person name="Tom L."/>
            <person name="Singh A."/>
            <person name="Thomas B.C."/>
            <person name="Baker B.J."/>
            <person name="Piceno Y.M."/>
            <person name="Andersen G.L."/>
            <person name="Banfield J.F."/>
        </authorList>
    </citation>
    <scope>NUCLEOTIDE SEQUENCE [LARGE SCALE GENOMIC DNA]</scope>
</reference>
<evidence type="ECO:0000256" key="4">
    <source>
        <dbReference type="ARBA" id="ARBA00023306"/>
    </source>
</evidence>
<dbReference type="Proteomes" id="UP000053326">
    <property type="component" value="Unassembled WGS sequence"/>
</dbReference>
<dbReference type="Pfam" id="PF03775">
    <property type="entry name" value="MinC_C"/>
    <property type="match status" value="1"/>
</dbReference>
<dbReference type="PANTHER" id="PTHR34108:SF1">
    <property type="entry name" value="SEPTUM SITE-DETERMINING PROTEIN MINC"/>
    <property type="match status" value="1"/>
</dbReference>
<proteinExistence type="inferred from homology"/>
<evidence type="ECO:0000256" key="3">
    <source>
        <dbReference type="ARBA" id="ARBA00023210"/>
    </source>
</evidence>
<dbReference type="GO" id="GO:1901891">
    <property type="term" value="P:regulation of cell septum assembly"/>
    <property type="evidence" value="ECO:0007669"/>
    <property type="project" value="InterPro"/>
</dbReference>
<feature type="domain" description="Septum formation inhibitor MinC C-terminal" evidence="8">
    <location>
        <begin position="208"/>
        <end position="305"/>
    </location>
</feature>
<dbReference type="Gene3D" id="2.160.20.70">
    <property type="match status" value="1"/>
</dbReference>
<dbReference type="InterPro" id="IPR007874">
    <property type="entry name" value="MinC_N"/>
</dbReference>
<protein>
    <submittedName>
        <fullName evidence="10">Putative septum site-determining protein MinC</fullName>
    </submittedName>
</protein>
<evidence type="ECO:0000256" key="1">
    <source>
        <dbReference type="ARBA" id="ARBA00006291"/>
    </source>
</evidence>
<dbReference type="Gene3D" id="3.30.160.540">
    <property type="match status" value="1"/>
</dbReference>
<evidence type="ECO:0000256" key="7">
    <source>
        <dbReference type="SAM" id="MobiDB-lite"/>
    </source>
</evidence>
<keyword evidence="3" id="KW-0717">Septation</keyword>
<dbReference type="InterPro" id="IPR005526">
    <property type="entry name" value="Septum_form_inhib_MinC_C"/>
</dbReference>
<dbReference type="InterPro" id="IPR036145">
    <property type="entry name" value="MinC_C_sf"/>
</dbReference>
<evidence type="ECO:0000313" key="10">
    <source>
        <dbReference type="EMBL" id="KUK35912.1"/>
    </source>
</evidence>
<dbReference type="Pfam" id="PF05209">
    <property type="entry name" value="MinC_N"/>
    <property type="match status" value="1"/>
</dbReference>
<dbReference type="GO" id="GO:0000917">
    <property type="term" value="P:division septum assembly"/>
    <property type="evidence" value="ECO:0007669"/>
    <property type="project" value="UniProtKB-KW"/>
</dbReference>
<dbReference type="SUPFAM" id="SSF63848">
    <property type="entry name" value="Cell-division inhibitor MinC, C-terminal domain"/>
    <property type="match status" value="1"/>
</dbReference>
<evidence type="ECO:0000256" key="5">
    <source>
        <dbReference type="ARBA" id="ARBA00025606"/>
    </source>
</evidence>
<dbReference type="InterPro" id="IPR016098">
    <property type="entry name" value="CAP/MinC_C"/>
</dbReference>
<name>A0A101FF91_9THEO</name>
<feature type="non-terminal residue" evidence="10">
    <location>
        <position position="1"/>
    </location>
</feature>
<evidence type="ECO:0000256" key="2">
    <source>
        <dbReference type="ARBA" id="ARBA00022618"/>
    </source>
</evidence>
<dbReference type="EMBL" id="LGFO01000215">
    <property type="protein sequence ID" value="KUK35912.1"/>
    <property type="molecule type" value="Genomic_DNA"/>
</dbReference>
<sequence length="325" mass="36165">FIFHGRNKKAEGRNYVSDECYWRDCSPKMRDLVTFKGSRAGLTVILDEEEDFQRILDRLVEKIQEANGFLEGSAISIDVGARELQDDQLEALRRVLVANNLRLQRVLAGSASSREKGRARGREVKRLEQGAAKERELVFWRTRKKGRKVNRSQPLLQGEEEAAASAPVVEDGVAKEPAEEKDDIPLIRYTTRRQSREDIISQEQTILIQRTIRSGQRVFYPGNVVVLGDVNPGGEVIAGGNIIVMGAFRGVAHAGAMGKEDAVVAALRLEPSQLRIAGYITRAPEGDISSPYYPEIARVQDGIVIIEQYQPGSDRHHRGHDKGGA</sequence>
<feature type="region of interest" description="Disordered" evidence="7">
    <location>
        <begin position="150"/>
        <end position="178"/>
    </location>
</feature>
<dbReference type="PANTHER" id="PTHR34108">
    <property type="entry name" value="SEPTUM SITE-DETERMINING PROTEIN MINC"/>
    <property type="match status" value="1"/>
</dbReference>
<evidence type="ECO:0000259" key="8">
    <source>
        <dbReference type="Pfam" id="PF03775"/>
    </source>
</evidence>
<comment type="function">
    <text evidence="5">Cell division inhibitor that blocks the formation of polar Z ring septums. Rapidly oscillates between the poles of the cell to destabilize FtsZ filaments that have formed before they mature into polar Z rings. Prevents FtsZ polymerization.</text>
</comment>
<feature type="domain" description="Septum formation inhibitor MinC N-terminal" evidence="9">
    <location>
        <begin position="33"/>
        <end position="102"/>
    </location>
</feature>
<dbReference type="NCBIfam" id="TIGR01222">
    <property type="entry name" value="minC"/>
    <property type="match status" value="1"/>
</dbReference>
<comment type="similarity">
    <text evidence="1">Belongs to the MinC family.</text>
</comment>
<dbReference type="PATRIC" id="fig|85874.4.peg.927"/>
<dbReference type="HAMAP" id="MF_00267">
    <property type="entry name" value="MinC"/>
    <property type="match status" value="1"/>
</dbReference>
<evidence type="ECO:0000256" key="6">
    <source>
        <dbReference type="ARBA" id="ARBA00046874"/>
    </source>
</evidence>
<dbReference type="GO" id="GO:0051302">
    <property type="term" value="P:regulation of cell division"/>
    <property type="evidence" value="ECO:0007669"/>
    <property type="project" value="InterPro"/>
</dbReference>
<keyword evidence="4" id="KW-0131">Cell cycle</keyword>
<accession>A0A101FF91</accession>
<evidence type="ECO:0000313" key="11">
    <source>
        <dbReference type="Proteomes" id="UP000053326"/>
    </source>
</evidence>
<dbReference type="GO" id="GO:0000902">
    <property type="term" value="P:cell morphogenesis"/>
    <property type="evidence" value="ECO:0007669"/>
    <property type="project" value="InterPro"/>
</dbReference>
<keyword evidence="2" id="KW-0132">Cell division</keyword>
<comment type="caution">
    <text evidence="10">The sequence shown here is derived from an EMBL/GenBank/DDBJ whole genome shotgun (WGS) entry which is preliminary data.</text>
</comment>
<dbReference type="AlphaFoldDB" id="A0A101FF91"/>
<organism evidence="10 11">
    <name type="scientific">Thermacetogenium phaeum</name>
    <dbReference type="NCBI Taxonomy" id="85874"/>
    <lineage>
        <taxon>Bacteria</taxon>
        <taxon>Bacillati</taxon>
        <taxon>Bacillota</taxon>
        <taxon>Clostridia</taxon>
        <taxon>Thermoanaerobacterales</taxon>
        <taxon>Thermoanaerobacteraceae</taxon>
        <taxon>Thermacetogenium</taxon>
    </lineage>
</organism>